<accession>A0A1M5GDZ5</accession>
<dbReference type="AlphaFoldDB" id="A0A1M5GDZ5"/>
<dbReference type="PROSITE" id="PS51257">
    <property type="entry name" value="PROKAR_LIPOPROTEIN"/>
    <property type="match status" value="1"/>
</dbReference>
<dbReference type="InterPro" id="IPR021255">
    <property type="entry name" value="DUF2807"/>
</dbReference>
<feature type="signal peptide" evidence="1">
    <location>
        <begin position="1"/>
        <end position="20"/>
    </location>
</feature>
<name>A0A1M5GDZ5_9BACT</name>
<organism evidence="3 4">
    <name type="scientific">Cnuella takakiae</name>
    <dbReference type="NCBI Taxonomy" id="1302690"/>
    <lineage>
        <taxon>Bacteria</taxon>
        <taxon>Pseudomonadati</taxon>
        <taxon>Bacteroidota</taxon>
        <taxon>Chitinophagia</taxon>
        <taxon>Chitinophagales</taxon>
        <taxon>Chitinophagaceae</taxon>
        <taxon>Cnuella</taxon>
    </lineage>
</organism>
<gene>
    <name evidence="3" type="ORF">SAMN05444008_11637</name>
</gene>
<dbReference type="EMBL" id="FQUO01000016">
    <property type="protein sequence ID" value="SHG01957.1"/>
    <property type="molecule type" value="Genomic_DNA"/>
</dbReference>
<dbReference type="STRING" id="1302690.BUE76_11150"/>
<evidence type="ECO:0000259" key="2">
    <source>
        <dbReference type="Pfam" id="PF10988"/>
    </source>
</evidence>
<dbReference type="Gene3D" id="2.160.20.120">
    <property type="match status" value="1"/>
</dbReference>
<feature type="domain" description="Putative auto-transporter adhesin head GIN" evidence="2">
    <location>
        <begin position="40"/>
        <end position="221"/>
    </location>
</feature>
<reference evidence="3 4" key="1">
    <citation type="submission" date="2016-11" db="EMBL/GenBank/DDBJ databases">
        <authorList>
            <person name="Jaros S."/>
            <person name="Januszkiewicz K."/>
            <person name="Wedrychowicz H."/>
        </authorList>
    </citation>
    <scope>NUCLEOTIDE SEQUENCE [LARGE SCALE GENOMIC DNA]</scope>
    <source>
        <strain evidence="3 4">DSM 26897</strain>
    </source>
</reference>
<evidence type="ECO:0000256" key="1">
    <source>
        <dbReference type="SAM" id="SignalP"/>
    </source>
</evidence>
<dbReference type="Proteomes" id="UP000184368">
    <property type="component" value="Unassembled WGS sequence"/>
</dbReference>
<keyword evidence="4" id="KW-1185">Reference proteome</keyword>
<evidence type="ECO:0000313" key="3">
    <source>
        <dbReference type="EMBL" id="SHG01957.1"/>
    </source>
</evidence>
<evidence type="ECO:0000313" key="4">
    <source>
        <dbReference type="Proteomes" id="UP000184368"/>
    </source>
</evidence>
<dbReference type="Pfam" id="PF10988">
    <property type="entry name" value="DUF2807"/>
    <property type="match status" value="1"/>
</dbReference>
<proteinExistence type="predicted"/>
<dbReference type="OrthoDB" id="877489at2"/>
<feature type="chain" id="PRO_5012747944" evidence="1">
    <location>
        <begin position="21"/>
        <end position="237"/>
    </location>
</feature>
<keyword evidence="1" id="KW-0732">Signal</keyword>
<protein>
    <submittedName>
        <fullName evidence="3">Putative auto-transporter adhesin, head GIN domain</fullName>
    </submittedName>
</protein>
<dbReference type="RefSeq" id="WP_073046259.1">
    <property type="nucleotide sequence ID" value="NZ_FQUO01000016.1"/>
</dbReference>
<sequence>MYQNKLLLSALLGATLLLGACEKEKPCDGNTTRTYTETGFSRIVAGSAIHLNITKGQTFSISAQGCNRDIDDLRLQMKPGNTLEFDFERNRIQRDVVEIDITLPQLSSVVLSGAAEGEIKGFENNAANLRMVLSGGSKARVEGTSIQTQFDLSGASRLWIKGQTNNLFGTLSGGSELQAAETTAIEVDISASGGAQATVHVSDMLFAEATRGARIRYKGNPGTKEIVTSGGGQVEAY</sequence>